<dbReference type="EMBL" id="JAGWCR010000004">
    <property type="protein sequence ID" value="MBS3648795.1"/>
    <property type="molecule type" value="Genomic_DNA"/>
</dbReference>
<keyword evidence="2" id="KW-1185">Reference proteome</keyword>
<gene>
    <name evidence="1" type="ORF">KEU06_09275</name>
</gene>
<evidence type="ECO:0000313" key="2">
    <source>
        <dbReference type="Proteomes" id="UP000680348"/>
    </source>
</evidence>
<dbReference type="AlphaFoldDB" id="A0A942E1B9"/>
<accession>A0A942E1B9</accession>
<organism evidence="1 2">
    <name type="scientific">Pseudaminobacter soli</name>
    <name type="common">ex Zhang et al. 2022</name>
    <dbReference type="NCBI Taxonomy" id="2831468"/>
    <lineage>
        <taxon>Bacteria</taxon>
        <taxon>Pseudomonadati</taxon>
        <taxon>Pseudomonadota</taxon>
        <taxon>Alphaproteobacteria</taxon>
        <taxon>Hyphomicrobiales</taxon>
        <taxon>Phyllobacteriaceae</taxon>
        <taxon>Pseudaminobacter</taxon>
    </lineage>
</organism>
<reference evidence="1" key="1">
    <citation type="submission" date="2021-04" db="EMBL/GenBank/DDBJ databases">
        <title>Pseudaminobacter soli sp. nov., isolated from paddy soil contaminated by heavy metals.</title>
        <authorList>
            <person name="Zhang K."/>
        </authorList>
    </citation>
    <scope>NUCLEOTIDE SEQUENCE</scope>
    <source>
        <strain evidence="1">19-2017</strain>
    </source>
</reference>
<proteinExistence type="predicted"/>
<comment type="caution">
    <text evidence="1">The sequence shown here is derived from an EMBL/GenBank/DDBJ whole genome shotgun (WGS) entry which is preliminary data.</text>
</comment>
<name>A0A942E1B9_9HYPH</name>
<evidence type="ECO:0000313" key="1">
    <source>
        <dbReference type="EMBL" id="MBS3648795.1"/>
    </source>
</evidence>
<dbReference type="Proteomes" id="UP000680348">
    <property type="component" value="Unassembled WGS sequence"/>
</dbReference>
<dbReference type="RefSeq" id="WP_188254358.1">
    <property type="nucleotide sequence ID" value="NZ_JABVCF010000004.1"/>
</dbReference>
<sequence>MIVEWDKVDADYLRKVLAENDPAAFRKLYLCEPVPEPFPEVYWFFAPSFRVAEAVLWSDYDIHPKLPIIKIVTKSIDSLRSLKAGSTVTMFDDPEFSERIRMRDREEFWMLGRYRGWRNWDKRDRDYLRALTRQG</sequence>
<protein>
    <submittedName>
        <fullName evidence="1">Uncharacterized protein</fullName>
    </submittedName>
</protein>